<dbReference type="RefSeq" id="WP_189002126.1">
    <property type="nucleotide sequence ID" value="NZ_BMOU01000008.1"/>
</dbReference>
<dbReference type="InterPro" id="IPR021737">
    <property type="entry name" value="Phage_phiKZ_Orf197"/>
</dbReference>
<dbReference type="EMBL" id="BMOU01000008">
    <property type="protein sequence ID" value="GGO03815.1"/>
    <property type="molecule type" value="Genomic_DNA"/>
</dbReference>
<evidence type="ECO:0000313" key="1">
    <source>
        <dbReference type="EMBL" id="GGO03815.1"/>
    </source>
</evidence>
<keyword evidence="2" id="KW-1185">Reference proteome</keyword>
<reference evidence="1" key="2">
    <citation type="submission" date="2020-09" db="EMBL/GenBank/DDBJ databases">
        <authorList>
            <person name="Sun Q."/>
            <person name="Ohkuma M."/>
        </authorList>
    </citation>
    <scope>NUCLEOTIDE SEQUENCE</scope>
    <source>
        <strain evidence="1">JCM 17820</strain>
    </source>
</reference>
<evidence type="ECO:0000313" key="2">
    <source>
        <dbReference type="Proteomes" id="UP000605784"/>
    </source>
</evidence>
<name>A0A830GSG4_9EURY</name>
<dbReference type="Pfam" id="PF11750">
    <property type="entry name" value="DUF3307"/>
    <property type="match status" value="1"/>
</dbReference>
<dbReference type="Proteomes" id="UP000605784">
    <property type="component" value="Unassembled WGS sequence"/>
</dbReference>
<accession>A0A830GSG4</accession>
<evidence type="ECO:0008006" key="3">
    <source>
        <dbReference type="Google" id="ProtNLM"/>
    </source>
</evidence>
<comment type="caution">
    <text evidence="1">The sequence shown here is derived from an EMBL/GenBank/DDBJ whole genome shotgun (WGS) entry which is preliminary data.</text>
</comment>
<sequence length="108" mass="11741">MTTGPPTLSLLASHAAGDFPMQSDRMAAEKFDSRRVRAAHVAVYTLGFVPAVATSDWSLRQSAAFLATIASTHYAVDSQRWNDAVPIWYDQALHVIAMALAAFLADNF</sequence>
<proteinExistence type="predicted"/>
<organism evidence="1 2">
    <name type="scientific">Haloarcula pellucida</name>
    <dbReference type="NCBI Taxonomy" id="1427151"/>
    <lineage>
        <taxon>Archaea</taxon>
        <taxon>Methanobacteriati</taxon>
        <taxon>Methanobacteriota</taxon>
        <taxon>Stenosarchaea group</taxon>
        <taxon>Halobacteria</taxon>
        <taxon>Halobacteriales</taxon>
        <taxon>Haloarculaceae</taxon>
        <taxon>Haloarcula</taxon>
    </lineage>
</organism>
<gene>
    <name evidence="1" type="ORF">GCM10009030_39890</name>
</gene>
<reference evidence="1" key="1">
    <citation type="journal article" date="2014" name="Int. J. Syst. Evol. Microbiol.">
        <title>Complete genome sequence of Corynebacterium casei LMG S-19264T (=DSM 44701T), isolated from a smear-ripened cheese.</title>
        <authorList>
            <consortium name="US DOE Joint Genome Institute (JGI-PGF)"/>
            <person name="Walter F."/>
            <person name="Albersmeier A."/>
            <person name="Kalinowski J."/>
            <person name="Ruckert C."/>
        </authorList>
    </citation>
    <scope>NUCLEOTIDE SEQUENCE</scope>
    <source>
        <strain evidence="1">JCM 17820</strain>
    </source>
</reference>
<protein>
    <recommendedName>
        <fullName evidence="3">DUF3307 domain-containing protein</fullName>
    </recommendedName>
</protein>
<dbReference type="AlphaFoldDB" id="A0A830GSG4"/>